<evidence type="ECO:0000259" key="9">
    <source>
        <dbReference type="PROSITE" id="PS50178"/>
    </source>
</evidence>
<evidence type="ECO:0000313" key="11">
    <source>
        <dbReference type="EMBL" id="KMZ57829.1"/>
    </source>
</evidence>
<dbReference type="PROSITE" id="PS00626">
    <property type="entry name" value="RCC1_2"/>
    <property type="match status" value="3"/>
</dbReference>
<keyword evidence="12" id="KW-1185">Reference proteome</keyword>
<proteinExistence type="predicted"/>
<evidence type="ECO:0000256" key="4">
    <source>
        <dbReference type="ARBA" id="ARBA00022833"/>
    </source>
</evidence>
<dbReference type="Pfam" id="PF13713">
    <property type="entry name" value="BRX_N"/>
    <property type="match status" value="1"/>
</dbReference>
<dbReference type="EMBL" id="LFYR01002015">
    <property type="protein sequence ID" value="KMZ57829.1"/>
    <property type="molecule type" value="Genomic_DNA"/>
</dbReference>
<accession>A0A0K9NM16</accession>
<keyword evidence="3 5" id="KW-0863">Zinc-finger</keyword>
<feature type="repeat" description="RCC1" evidence="6">
    <location>
        <begin position="370"/>
        <end position="421"/>
    </location>
</feature>
<dbReference type="InterPro" id="IPR013083">
    <property type="entry name" value="Znf_RING/FYVE/PHD"/>
</dbReference>
<dbReference type="InterPro" id="IPR009091">
    <property type="entry name" value="RCC1/BLIP-II"/>
</dbReference>
<dbReference type="Pfam" id="PF01363">
    <property type="entry name" value="FYVE"/>
    <property type="match status" value="1"/>
</dbReference>
<feature type="repeat" description="RCC1" evidence="6">
    <location>
        <begin position="148"/>
        <end position="202"/>
    </location>
</feature>
<reference evidence="12" key="1">
    <citation type="journal article" date="2016" name="Nature">
        <title>The genome of the seagrass Zostera marina reveals angiosperm adaptation to the sea.</title>
        <authorList>
            <person name="Olsen J.L."/>
            <person name="Rouze P."/>
            <person name="Verhelst B."/>
            <person name="Lin Y.-C."/>
            <person name="Bayer T."/>
            <person name="Collen J."/>
            <person name="Dattolo E."/>
            <person name="De Paoli E."/>
            <person name="Dittami S."/>
            <person name="Maumus F."/>
            <person name="Michel G."/>
            <person name="Kersting A."/>
            <person name="Lauritano C."/>
            <person name="Lohaus R."/>
            <person name="Toepel M."/>
            <person name="Tonon T."/>
            <person name="Vanneste K."/>
            <person name="Amirebrahimi M."/>
            <person name="Brakel J."/>
            <person name="Bostroem C."/>
            <person name="Chovatia M."/>
            <person name="Grimwood J."/>
            <person name="Jenkins J.W."/>
            <person name="Jueterbock A."/>
            <person name="Mraz A."/>
            <person name="Stam W.T."/>
            <person name="Tice H."/>
            <person name="Bornberg-Bauer E."/>
            <person name="Green P.J."/>
            <person name="Pearson G.A."/>
            <person name="Procaccini G."/>
            <person name="Duarte C.M."/>
            <person name="Schmutz J."/>
            <person name="Reusch T.B.H."/>
            <person name="Van de Peer Y."/>
        </authorList>
    </citation>
    <scope>NUCLEOTIDE SEQUENCE [LARGE SCALE GENOMIC DNA]</scope>
    <source>
        <strain evidence="12">cv. Finnish</strain>
    </source>
</reference>
<evidence type="ECO:0000313" key="12">
    <source>
        <dbReference type="Proteomes" id="UP000036987"/>
    </source>
</evidence>
<dbReference type="PROSITE" id="PS50178">
    <property type="entry name" value="ZF_FYVE"/>
    <property type="match status" value="1"/>
</dbReference>
<sequence length="848" mass="93320">MSVRTSSSDVVRTSISSATSNSSYSSTQDDPDNLGHIYVWGHVISDKETTCIEKYDIPFASRTDVLLPRPLESNITSNLRYLSCGVRHSALVTSQGEIFTWGVESGGCLGHGVGTDIIKPRLVESSVIGNAEYVSCGEFHTCAVTASGELFTWGDGTHNVGLLGHGSNISHWIPKRVSGPLENLRVSFVACGTWHTALVTLYGQLFTFGEGAFGVLGHGDRESVLYPREVESLMGLKTITVACGVWHTAAIVEIIVTQLNSSASSGKLFTWGDGDKYRLGHGDKEPQLKPTCVPSLIDHNFQKIACGHSLTVGLTVSGSIFTMGSNHYGQLGNPYADEKIPCLVRGELADVCIEELTCGAYHVAVLSRKNDVYTWGRGANGRLGHGDIDDRKVPTLLEALKDKYVKNITCGSNFSAAICCHKLVSGSDQTHCSSCRLAFGFTRKKHNCYNCGLIHCHSCSSRKVLRAALSSDHTKPYRVCDSCYQNLCKASERSSINNKKTSAPRLPAESRDTIPLDSKLARPGKKTESLPLVQGNFNPSYLYPNDLALPTKKVFEKYVSDSLKKTNDLLNEELKRLRPQVDNLKERCQKQELEMQKLANKAHEAITHATEESAKSNVAKEVIKSLTLQLKDMAERLPSGVYVSDDMRYVRPPIIVQPHSNQNFNSYEVDFSNESFLPSDKDSTLINGRERVISDGSSLPLENVTTIFVNGNENMKLIYEQGNGDASSGVIEGIDENEEFNGFNSENASNTKSALVAGNSHVETEWTEKYTPGVYITFVSFQDGTRELKTVSFSNNYFGKHESESWLSTNREKVYKYYNIRPLEKTSTSDAGTQQPKCTSEEEISPSQ</sequence>
<feature type="repeat" description="RCC1" evidence="6">
    <location>
        <begin position="318"/>
        <end position="369"/>
    </location>
</feature>
<dbReference type="AlphaFoldDB" id="A0A0K9NM16"/>
<dbReference type="SMART" id="SM00064">
    <property type="entry name" value="FYVE"/>
    <property type="match status" value="1"/>
</dbReference>
<gene>
    <name evidence="11" type="ORF">ZOSMA_81G00470</name>
</gene>
<organism evidence="11 12">
    <name type="scientific">Zostera marina</name>
    <name type="common">Eelgrass</name>
    <dbReference type="NCBI Taxonomy" id="29655"/>
    <lineage>
        <taxon>Eukaryota</taxon>
        <taxon>Viridiplantae</taxon>
        <taxon>Streptophyta</taxon>
        <taxon>Embryophyta</taxon>
        <taxon>Tracheophyta</taxon>
        <taxon>Spermatophyta</taxon>
        <taxon>Magnoliopsida</taxon>
        <taxon>Liliopsida</taxon>
        <taxon>Zosteraceae</taxon>
        <taxon>Zostera</taxon>
    </lineage>
</organism>
<dbReference type="InterPro" id="IPR017455">
    <property type="entry name" value="Znf_FYVE-rel"/>
</dbReference>
<dbReference type="Proteomes" id="UP000036987">
    <property type="component" value="Unassembled WGS sequence"/>
</dbReference>
<dbReference type="InterPro" id="IPR027988">
    <property type="entry name" value="BRX_N"/>
</dbReference>
<dbReference type="OrthoDB" id="5981550at2759"/>
<dbReference type="InterPro" id="IPR051210">
    <property type="entry name" value="Ub_ligase/GEF_domain"/>
</dbReference>
<evidence type="ECO:0000256" key="3">
    <source>
        <dbReference type="ARBA" id="ARBA00022771"/>
    </source>
</evidence>
<dbReference type="SUPFAM" id="SSF57903">
    <property type="entry name" value="FYVE/PHD zinc finger"/>
    <property type="match status" value="1"/>
</dbReference>
<feature type="domain" description="BRX" evidence="10">
    <location>
        <begin position="764"/>
        <end position="819"/>
    </location>
</feature>
<keyword evidence="7" id="KW-0175">Coiled coil</keyword>
<keyword evidence="1" id="KW-0479">Metal-binding</keyword>
<feature type="coiled-coil region" evidence="7">
    <location>
        <begin position="567"/>
        <end position="601"/>
    </location>
</feature>
<feature type="region of interest" description="Disordered" evidence="8">
    <location>
        <begin position="825"/>
        <end position="848"/>
    </location>
</feature>
<dbReference type="FunFam" id="2.130.10.30:FF:000028">
    <property type="entry name" value="PH, RCC1 and FYVE domains-containing protein 1"/>
    <property type="match status" value="1"/>
</dbReference>
<feature type="repeat" description="RCC1" evidence="6">
    <location>
        <begin position="96"/>
        <end position="147"/>
    </location>
</feature>
<dbReference type="Gene3D" id="2.130.10.30">
    <property type="entry name" value="Regulator of chromosome condensation 1/beta-lactamase-inhibitor protein II"/>
    <property type="match status" value="3"/>
</dbReference>
<dbReference type="PANTHER" id="PTHR22870:SF91">
    <property type="entry name" value="REGULATOR OF CHROMOSOME CONDENSATION (RCC1) FAMILY WITH FYVE ZINC FINGER DOMAIN-CONTAINING PROTEIN"/>
    <property type="match status" value="1"/>
</dbReference>
<dbReference type="Gene3D" id="3.30.40.10">
    <property type="entry name" value="Zinc/RING finger domain, C3HC4 (zinc finger)"/>
    <property type="match status" value="1"/>
</dbReference>
<dbReference type="PANTHER" id="PTHR22870">
    <property type="entry name" value="REGULATOR OF CHROMOSOME CONDENSATION"/>
    <property type="match status" value="1"/>
</dbReference>
<feature type="domain" description="FYVE-type" evidence="9">
    <location>
        <begin position="426"/>
        <end position="488"/>
    </location>
</feature>
<dbReference type="SUPFAM" id="SSF50985">
    <property type="entry name" value="RCC1/BLIP-II"/>
    <property type="match status" value="1"/>
</dbReference>
<dbReference type="PRINTS" id="PR00633">
    <property type="entry name" value="RCCNDNSATION"/>
</dbReference>
<dbReference type="InterPro" id="IPR013591">
    <property type="entry name" value="Brevis_radix_dom"/>
</dbReference>
<dbReference type="PROSITE" id="PS51514">
    <property type="entry name" value="BRX"/>
    <property type="match status" value="1"/>
</dbReference>
<feature type="repeat" description="RCC1" evidence="6">
    <location>
        <begin position="203"/>
        <end position="254"/>
    </location>
</feature>
<evidence type="ECO:0000256" key="6">
    <source>
        <dbReference type="PROSITE-ProRule" id="PRU00235"/>
    </source>
</evidence>
<evidence type="ECO:0000256" key="8">
    <source>
        <dbReference type="SAM" id="MobiDB-lite"/>
    </source>
</evidence>
<dbReference type="Pfam" id="PF08381">
    <property type="entry name" value="BRX"/>
    <property type="match status" value="1"/>
</dbReference>
<feature type="compositionally biased region" description="Polar residues" evidence="8">
    <location>
        <begin position="825"/>
        <end position="838"/>
    </location>
</feature>
<dbReference type="GO" id="GO:0008270">
    <property type="term" value="F:zinc ion binding"/>
    <property type="evidence" value="ECO:0007669"/>
    <property type="project" value="UniProtKB-KW"/>
</dbReference>
<evidence type="ECO:0000256" key="5">
    <source>
        <dbReference type="PROSITE-ProRule" id="PRU00091"/>
    </source>
</evidence>
<keyword evidence="4" id="KW-0862">Zinc</keyword>
<comment type="caution">
    <text evidence="11">The sequence shown here is derived from an EMBL/GenBank/DDBJ whole genome shotgun (WGS) entry which is preliminary data.</text>
</comment>
<evidence type="ECO:0000256" key="2">
    <source>
        <dbReference type="ARBA" id="ARBA00022737"/>
    </source>
</evidence>
<dbReference type="Pfam" id="PF25390">
    <property type="entry name" value="WD40_RLD"/>
    <property type="match status" value="1"/>
</dbReference>
<dbReference type="InterPro" id="IPR000408">
    <property type="entry name" value="Reg_chr_condens"/>
</dbReference>
<evidence type="ECO:0000256" key="1">
    <source>
        <dbReference type="ARBA" id="ARBA00022723"/>
    </source>
</evidence>
<keyword evidence="2" id="KW-0677">Repeat</keyword>
<dbReference type="PROSITE" id="PS50012">
    <property type="entry name" value="RCC1_3"/>
    <property type="match status" value="6"/>
</dbReference>
<protein>
    <submittedName>
        <fullName evidence="11">Regulator of chromosome condensation (RCC1) family with FYVEzinc finger domain</fullName>
    </submittedName>
</protein>
<name>A0A0K9NM16_ZOSMR</name>
<evidence type="ECO:0000259" key="10">
    <source>
        <dbReference type="PROSITE" id="PS51514"/>
    </source>
</evidence>
<dbReference type="InterPro" id="IPR058923">
    <property type="entry name" value="RCC1-like_dom"/>
</dbReference>
<dbReference type="InterPro" id="IPR011011">
    <property type="entry name" value="Znf_FYVE_PHD"/>
</dbReference>
<dbReference type="STRING" id="29655.A0A0K9NM16"/>
<evidence type="ECO:0000256" key="7">
    <source>
        <dbReference type="SAM" id="Coils"/>
    </source>
</evidence>
<feature type="repeat" description="RCC1" evidence="6">
    <location>
        <begin position="266"/>
        <end position="317"/>
    </location>
</feature>
<dbReference type="InterPro" id="IPR000306">
    <property type="entry name" value="Znf_FYVE"/>
</dbReference>